<protein>
    <submittedName>
        <fullName evidence="1">Uncharacterized protein</fullName>
    </submittedName>
</protein>
<dbReference type="InterPro" id="IPR029058">
    <property type="entry name" value="AB_hydrolase_fold"/>
</dbReference>
<name>A0ABQ9J5Q8_9CUCU</name>
<dbReference type="Proteomes" id="UP001162164">
    <property type="component" value="Unassembled WGS sequence"/>
</dbReference>
<gene>
    <name evidence="1" type="ORF">NQ317_014626</name>
</gene>
<reference evidence="1" key="1">
    <citation type="journal article" date="2023" name="Insect Mol. Biol.">
        <title>Genome sequencing provides insights into the evolution of gene families encoding plant cell wall-degrading enzymes in longhorned beetles.</title>
        <authorList>
            <person name="Shin N.R."/>
            <person name="Okamura Y."/>
            <person name="Kirsch R."/>
            <person name="Pauchet Y."/>
        </authorList>
    </citation>
    <scope>NUCLEOTIDE SEQUENCE</scope>
    <source>
        <strain evidence="1">MMC_N1</strain>
    </source>
</reference>
<dbReference type="Gene3D" id="3.40.50.1820">
    <property type="entry name" value="alpha/beta hydrolase"/>
    <property type="match status" value="1"/>
</dbReference>
<evidence type="ECO:0000313" key="1">
    <source>
        <dbReference type="EMBL" id="KAJ8973199.1"/>
    </source>
</evidence>
<dbReference type="EMBL" id="JAPWTJ010001218">
    <property type="protein sequence ID" value="KAJ8973199.1"/>
    <property type="molecule type" value="Genomic_DNA"/>
</dbReference>
<accession>A0ABQ9J5Q8</accession>
<keyword evidence="2" id="KW-1185">Reference proteome</keyword>
<proteinExistence type="predicted"/>
<organism evidence="1 2">
    <name type="scientific">Molorchus minor</name>
    <dbReference type="NCBI Taxonomy" id="1323400"/>
    <lineage>
        <taxon>Eukaryota</taxon>
        <taxon>Metazoa</taxon>
        <taxon>Ecdysozoa</taxon>
        <taxon>Arthropoda</taxon>
        <taxon>Hexapoda</taxon>
        <taxon>Insecta</taxon>
        <taxon>Pterygota</taxon>
        <taxon>Neoptera</taxon>
        <taxon>Endopterygota</taxon>
        <taxon>Coleoptera</taxon>
        <taxon>Polyphaga</taxon>
        <taxon>Cucujiformia</taxon>
        <taxon>Chrysomeloidea</taxon>
        <taxon>Cerambycidae</taxon>
        <taxon>Lamiinae</taxon>
        <taxon>Monochamini</taxon>
        <taxon>Molorchus</taxon>
    </lineage>
</organism>
<evidence type="ECO:0000313" key="2">
    <source>
        <dbReference type="Proteomes" id="UP001162164"/>
    </source>
</evidence>
<comment type="caution">
    <text evidence="1">The sequence shown here is derived from an EMBL/GenBank/DDBJ whole genome shotgun (WGS) entry which is preliminary data.</text>
</comment>
<sequence length="126" mass="14456">MNSEEAISQASSLGSLKKVMRTYDDDLSIIVNDDFHIDNETIQTTVGENIRTIYTDGLFQDDLASSVRFISDSRYSINVVKYAQLVSNVTDVYFYQFSYDGDLARQEKLKCVISLSYGQRYNYKNN</sequence>